<feature type="transmembrane region" description="Helical" evidence="5">
    <location>
        <begin position="293"/>
        <end position="316"/>
    </location>
</feature>
<accession>A0A7M3SAA2</accession>
<feature type="transmembrane region" description="Helical" evidence="5">
    <location>
        <begin position="167"/>
        <end position="190"/>
    </location>
</feature>
<dbReference type="EMBL" id="AP023368">
    <property type="protein sequence ID" value="BCK01520.1"/>
    <property type="molecule type" value="Genomic_DNA"/>
</dbReference>
<feature type="transmembrane region" description="Helical" evidence="5">
    <location>
        <begin position="20"/>
        <end position="39"/>
    </location>
</feature>
<dbReference type="AlphaFoldDB" id="A0A7M3SAA2"/>
<gene>
    <name evidence="7" type="ORF">bsdcttw_45600</name>
</gene>
<proteinExistence type="predicted"/>
<reference evidence="7 8" key="1">
    <citation type="submission" date="2020-08" db="EMBL/GenBank/DDBJ databases">
        <title>Draft genome sequencing of an Anaerocolumna strain isolated from anoxic soil subjected to BSD treatment.</title>
        <authorList>
            <person name="Uek A."/>
            <person name="Tonouchi A."/>
        </authorList>
    </citation>
    <scope>NUCLEOTIDE SEQUENCE [LARGE SCALE GENOMIC DNA]</scope>
    <source>
        <strain evidence="7 8">CTTW</strain>
    </source>
</reference>
<dbReference type="GO" id="GO:0140359">
    <property type="term" value="F:ABC-type transporter activity"/>
    <property type="evidence" value="ECO:0007669"/>
    <property type="project" value="InterPro"/>
</dbReference>
<feature type="domain" description="ABC-2 type transporter transmembrane" evidence="6">
    <location>
        <begin position="97"/>
        <end position="315"/>
    </location>
</feature>
<dbReference type="KEGG" id="acht:bsdcttw_45600"/>
<organism evidence="7 8">
    <name type="scientific">Anaerocolumna chitinilytica</name>
    <dbReference type="NCBI Taxonomy" id="1727145"/>
    <lineage>
        <taxon>Bacteria</taxon>
        <taxon>Bacillati</taxon>
        <taxon>Bacillota</taxon>
        <taxon>Clostridia</taxon>
        <taxon>Lachnospirales</taxon>
        <taxon>Lachnospiraceae</taxon>
        <taxon>Anaerocolumna</taxon>
    </lineage>
</organism>
<dbReference type="InterPro" id="IPR013525">
    <property type="entry name" value="ABC2_TM"/>
</dbReference>
<keyword evidence="2 5" id="KW-0812">Transmembrane</keyword>
<evidence type="ECO:0000256" key="2">
    <source>
        <dbReference type="ARBA" id="ARBA00022692"/>
    </source>
</evidence>
<evidence type="ECO:0000313" key="8">
    <source>
        <dbReference type="Proteomes" id="UP000515703"/>
    </source>
</evidence>
<evidence type="ECO:0000256" key="5">
    <source>
        <dbReference type="SAM" id="Phobius"/>
    </source>
</evidence>
<comment type="subcellular location">
    <subcellularLocation>
        <location evidence="1">Membrane</location>
        <topology evidence="1">Multi-pass membrane protein</topology>
    </subcellularLocation>
</comment>
<keyword evidence="3 5" id="KW-1133">Transmembrane helix</keyword>
<keyword evidence="8" id="KW-1185">Reference proteome</keyword>
<evidence type="ECO:0000259" key="6">
    <source>
        <dbReference type="Pfam" id="PF12698"/>
    </source>
</evidence>
<evidence type="ECO:0000256" key="1">
    <source>
        <dbReference type="ARBA" id="ARBA00004141"/>
    </source>
</evidence>
<dbReference type="Proteomes" id="UP000515703">
    <property type="component" value="Chromosome"/>
</dbReference>
<evidence type="ECO:0000256" key="4">
    <source>
        <dbReference type="ARBA" id="ARBA00023136"/>
    </source>
</evidence>
<feature type="transmembrane region" description="Helical" evidence="5">
    <location>
        <begin position="244"/>
        <end position="262"/>
    </location>
</feature>
<reference evidence="7 8" key="2">
    <citation type="submission" date="2020-08" db="EMBL/GenBank/DDBJ databases">
        <authorList>
            <person name="Ueki A."/>
            <person name="Tonouchi A."/>
        </authorList>
    </citation>
    <scope>NUCLEOTIDE SEQUENCE [LARGE SCALE GENOMIC DNA]</scope>
    <source>
        <strain evidence="7 8">CTTW</strain>
    </source>
</reference>
<dbReference type="PANTHER" id="PTHR43027:SF1">
    <property type="entry name" value="DOXORUBICIN RESISTANCE ABC TRANSPORTER PERMEASE PROTEIN DRRC-RELATED"/>
    <property type="match status" value="1"/>
</dbReference>
<dbReference type="InterPro" id="IPR052902">
    <property type="entry name" value="ABC-2_transporter"/>
</dbReference>
<protein>
    <submittedName>
        <fullName evidence="7">Permease</fullName>
    </submittedName>
</protein>
<dbReference type="GO" id="GO:0016020">
    <property type="term" value="C:membrane"/>
    <property type="evidence" value="ECO:0007669"/>
    <property type="project" value="UniProtKB-SubCell"/>
</dbReference>
<dbReference type="RefSeq" id="WP_185257072.1">
    <property type="nucleotide sequence ID" value="NZ_AP023368.1"/>
</dbReference>
<keyword evidence="4 5" id="KW-0472">Membrane</keyword>
<evidence type="ECO:0000313" key="7">
    <source>
        <dbReference type="EMBL" id="BCK01520.1"/>
    </source>
</evidence>
<evidence type="ECO:0000256" key="3">
    <source>
        <dbReference type="ARBA" id="ARBA00022989"/>
    </source>
</evidence>
<name>A0A7M3SAA2_9FIRM</name>
<feature type="transmembrane region" description="Helical" evidence="5">
    <location>
        <begin position="210"/>
        <end position="232"/>
    </location>
</feature>
<feature type="transmembrane region" description="Helical" evidence="5">
    <location>
        <begin position="132"/>
        <end position="155"/>
    </location>
</feature>
<dbReference type="Pfam" id="PF12698">
    <property type="entry name" value="ABC2_membrane_3"/>
    <property type="match status" value="1"/>
</dbReference>
<sequence>MKTFITVLKNNYLRTRPRIILLVVMTAIALSSTMLAVYLSGVPHVKGRVVLITKDEKTVLGEQSKYLKFSVAQKEPPYSALVEQKYDAYVTLKTDGNYTIKTLKNQKYEEMLLYLLTHPKAKPPKIGYERGIGANIIGFMMMFLMMLSFSNLFVFADDKEQGQIKKVFAAPASFWGYLLAHVTYCLSLLFPEYILLVILKLSGRNIGFSLSEYAGLIVVIGFFGVSLAMLLYVMIQKSDNATMLGNSIMVLATTLSGSFYSFSKNNDILDHIIKVLPQKAIMDFIEYLEQGKGVAYCGYIIYVILFSAVLFAISCIKLQKMYIKRV</sequence>
<dbReference type="PANTHER" id="PTHR43027">
    <property type="entry name" value="DOXORUBICIN RESISTANCE ABC TRANSPORTER PERMEASE PROTEIN DRRC-RELATED"/>
    <property type="match status" value="1"/>
</dbReference>